<dbReference type="InterPro" id="IPR000572">
    <property type="entry name" value="OxRdtase_Mopterin-bd_dom"/>
</dbReference>
<dbReference type="PANTHER" id="PTHR43032:SF4">
    <property type="entry name" value="OXIDOREDUCTASE MOLYBDOPTERIN-BINDING DOMAIN-CONTAINING PROTEIN"/>
    <property type="match status" value="1"/>
</dbReference>
<evidence type="ECO:0000259" key="1">
    <source>
        <dbReference type="Pfam" id="PF00174"/>
    </source>
</evidence>
<name>A0A2R6AHL8_9ARCH</name>
<comment type="caution">
    <text evidence="2">The sequence shown here is derived from an EMBL/GenBank/DDBJ whole genome shotgun (WGS) entry which is preliminary data.</text>
</comment>
<protein>
    <submittedName>
        <fullName evidence="2">Sulfite oxidase-like oxidoreductase</fullName>
    </submittedName>
</protein>
<evidence type="ECO:0000313" key="2">
    <source>
        <dbReference type="EMBL" id="PSN85867.1"/>
    </source>
</evidence>
<proteinExistence type="predicted"/>
<dbReference type="EMBL" id="NEXE01000226">
    <property type="protein sequence ID" value="PSN85867.1"/>
    <property type="molecule type" value="Genomic_DNA"/>
</dbReference>
<dbReference type="AlphaFoldDB" id="A0A2R6AHL8"/>
<dbReference type="CDD" id="cd02109">
    <property type="entry name" value="arch_bact_SO_family_Moco"/>
    <property type="match status" value="1"/>
</dbReference>
<organism evidence="2 3">
    <name type="scientific">Candidatus Marsarchaeota G2 archaeon OSP_D</name>
    <dbReference type="NCBI Taxonomy" id="1978157"/>
    <lineage>
        <taxon>Archaea</taxon>
        <taxon>Candidatus Marsarchaeota</taxon>
        <taxon>Candidatus Marsarchaeota group 2</taxon>
    </lineage>
</organism>
<reference evidence="2 3" key="1">
    <citation type="submission" date="2017-04" db="EMBL/GenBank/DDBJ databases">
        <title>Novel microbial lineages endemic to geothermal iron-oxide mats fill important gaps in the evolutionary history of Archaea.</title>
        <authorList>
            <person name="Jay Z.J."/>
            <person name="Beam J.P."/>
            <person name="Dlakic M."/>
            <person name="Rusch D.B."/>
            <person name="Kozubal M.A."/>
            <person name="Inskeep W.P."/>
        </authorList>
    </citation>
    <scope>NUCLEOTIDE SEQUENCE [LARGE SCALE GENOMIC DNA]</scope>
    <source>
        <strain evidence="2">OSP_D</strain>
    </source>
</reference>
<dbReference type="PANTHER" id="PTHR43032">
    <property type="entry name" value="PROTEIN-METHIONINE-SULFOXIDE REDUCTASE"/>
    <property type="match status" value="1"/>
</dbReference>
<feature type="domain" description="Oxidoreductase molybdopterin-binding" evidence="1">
    <location>
        <begin position="24"/>
        <end position="167"/>
    </location>
</feature>
<dbReference type="Gene3D" id="3.90.420.10">
    <property type="entry name" value="Oxidoreductase, molybdopterin-binding domain"/>
    <property type="match status" value="1"/>
</dbReference>
<dbReference type="Pfam" id="PF00174">
    <property type="entry name" value="Oxidored_molyb"/>
    <property type="match status" value="1"/>
</dbReference>
<accession>A0A2R6AHL8</accession>
<dbReference type="SUPFAM" id="SSF56524">
    <property type="entry name" value="Oxidoreductase molybdopterin-binding domain"/>
    <property type="match status" value="1"/>
</dbReference>
<sequence>MRNPLPPGQFYSKKWVLYSAFGEPNVDLASWRLRFSGLVDKPYSLTYGELLALSKTKYVRDFHCVTKWSIKDVEWEGAPLGDLIRRASPRPQAEWVLFVCADGYTTPVPLEDAMSNDSIVAVKMNGNPIPKEQGFPARPFIPHLYGWKSAKWLTEVRLLEEYVDGYWEMYGYHERGRVYEEERYKGNEWKKIKKGVRGTLSAERV</sequence>
<evidence type="ECO:0000313" key="3">
    <source>
        <dbReference type="Proteomes" id="UP000240322"/>
    </source>
</evidence>
<gene>
    <name evidence="2" type="ORF">B9Q03_12040</name>
</gene>
<dbReference type="Proteomes" id="UP000240322">
    <property type="component" value="Unassembled WGS sequence"/>
</dbReference>
<dbReference type="InterPro" id="IPR036374">
    <property type="entry name" value="OxRdtase_Mopterin-bd_sf"/>
</dbReference>